<evidence type="ECO:0000313" key="2">
    <source>
        <dbReference type="Proteomes" id="UP000250918"/>
    </source>
</evidence>
<reference evidence="1 2" key="1">
    <citation type="journal article" date="2018" name="ISME J.">
        <title>A methanotrophic archaeon couples anaerobic oxidation of methane to Fe(III) reduction.</title>
        <authorList>
            <person name="Cai C."/>
            <person name="Leu A.O."/>
            <person name="Xie G.J."/>
            <person name="Guo J."/>
            <person name="Feng Y."/>
            <person name="Zhao J.X."/>
            <person name="Tyson G.W."/>
            <person name="Yuan Z."/>
            <person name="Hu S."/>
        </authorList>
    </citation>
    <scope>NUCLEOTIDE SEQUENCE [LARGE SCALE GENOMIC DNA]</scope>
    <source>
        <strain evidence="1">FeB_12</strain>
    </source>
</reference>
<name>A0A855X552_9BACT</name>
<sequence>MAQPSGAAELEQVAISFEIPKVVTRDMLVQYDGTSMYLPVAEILRLLDINCSFDPKSQTLSGFFIHRDSTYRLDPTGGRAVIKSRDYPLLASDCFVSDNDIYLRLDLFQTAFGLPLQFDFSLLRVLLPLNEGFPSFQKLKRQQARAKLQKAEERLYNVREVPLKRDYFSGGVADWLVSANPVGGGGHYFDLTLGSMLLGGDFSLAGTGSTVTGFDADRLSYRWRYTFNPNPLATEVELGNVFPVGMLGRTMKGLLLTNRPLVQRTHFQTVHITGKLDPGWEAEMYIDNKLVDFTTSDQTGEYDFTVGLSYGSSVMTVKLFGPNGEVRSEEREIRIPYNLVPKGTTEYSFGAGTVLTPYGERPHVQSSAHYGITTRLTFGLGADVPAAPRESERFLYGTEATYQVFGSMTVNGAFSPNNQTSIGMNYSLPSFATASASFTRFNDNPYNVNVKQQSSAIFSISAPFKVKDRYFGTRLYVARDVYETFKSVSINCGLNSSFWLVHSSYIGKFKISSYSDRSVRTLVSQMLLSADFFRWLKPQVRIDYDHGQNAVSKLGVYLNKRLFRTGQLTLSYERNVPSRSSSVMVTFNVFNQAAYFSTRMLYSDRRVSMNQMQRGSIRYDRIGGAVRFDRRNSVGYGTAVVRPFLDANNDGIVGEGESYLPGIRARVSGVGGRMSGPDKLYYYDGLRPYDGYIVQVDPASLDDPTLRPVYENFKVELTPNVVTTIDVPIVPASDISGIVFRQSPEGKFGLGGIKVKILNISRDIVTELTTFNNGEFYYLGLVPGNYRAYIDPDQLSQFGYTTLPESIQFEVKPSITGTTVDKIEFSLIPKP</sequence>
<comment type="caution">
    <text evidence="1">The sequence shown here is derived from an EMBL/GenBank/DDBJ whole genome shotgun (WGS) entry which is preliminary data.</text>
</comment>
<evidence type="ECO:0008006" key="3">
    <source>
        <dbReference type="Google" id="ProtNLM"/>
    </source>
</evidence>
<protein>
    <recommendedName>
        <fullName evidence="3">Carboxypeptidase regulatory-like domain-containing protein</fullName>
    </recommendedName>
</protein>
<organism evidence="1 2">
    <name type="scientific">candidate division GN15 bacterium</name>
    <dbReference type="NCBI Taxonomy" id="2072418"/>
    <lineage>
        <taxon>Bacteria</taxon>
        <taxon>candidate division GN15</taxon>
    </lineage>
</organism>
<gene>
    <name evidence="1" type="ORF">C3F09_07685</name>
</gene>
<accession>A0A855X552</accession>
<dbReference type="AlphaFoldDB" id="A0A855X552"/>
<dbReference type="SUPFAM" id="SSF49478">
    <property type="entry name" value="Cna protein B-type domain"/>
    <property type="match status" value="1"/>
</dbReference>
<evidence type="ECO:0000313" key="1">
    <source>
        <dbReference type="EMBL" id="PWB71561.1"/>
    </source>
</evidence>
<dbReference type="EMBL" id="PQAP01000110">
    <property type="protein sequence ID" value="PWB71561.1"/>
    <property type="molecule type" value="Genomic_DNA"/>
</dbReference>
<dbReference type="Proteomes" id="UP000250918">
    <property type="component" value="Unassembled WGS sequence"/>
</dbReference>
<proteinExistence type="predicted"/>